<gene>
    <name evidence="2" type="ordered locus">AZOLI_1167</name>
</gene>
<dbReference type="HOGENOM" id="CLU_2766953_0_0_5"/>
<dbReference type="KEGG" id="ali:AZOLI_1167"/>
<name>G7Z6E3_AZOL4</name>
<evidence type="ECO:0000313" key="2">
    <source>
        <dbReference type="EMBL" id="CBS86490.1"/>
    </source>
</evidence>
<proteinExistence type="predicted"/>
<dbReference type="Proteomes" id="UP000005667">
    <property type="component" value="Chromosome"/>
</dbReference>
<accession>G7Z6E3</accession>
<dbReference type="AlphaFoldDB" id="G7Z6E3"/>
<dbReference type="EMBL" id="FQ311868">
    <property type="protein sequence ID" value="CBS86490.1"/>
    <property type="molecule type" value="Genomic_DNA"/>
</dbReference>
<reference evidence="3" key="1">
    <citation type="journal article" date="2011" name="PLoS Genet.">
        <title>Azospirillum genomes reveal transition of bacteria from aquatic to terrestrial environments.</title>
        <authorList>
            <person name="Wisniewski-Dye F."/>
            <person name="Borziak K."/>
            <person name="Khalsa-Moyers G."/>
            <person name="Alexandre G."/>
            <person name="Sukharnikov L.O."/>
            <person name="Wuichet K."/>
            <person name="Hurst G.B."/>
            <person name="McDonald W.H."/>
            <person name="Robertson J.S."/>
            <person name="Barbe V."/>
            <person name="Calteau A."/>
            <person name="Rouy Z."/>
            <person name="Mangenot S."/>
            <person name="Prigent-Combaret C."/>
            <person name="Normand P."/>
            <person name="Boyer M."/>
            <person name="Siguier P."/>
            <person name="Dessaux Y."/>
            <person name="Elmerich C."/>
            <person name="Condemine G."/>
            <person name="Krishnen G."/>
            <person name="Kennedy I."/>
            <person name="Paterson A.H."/>
            <person name="Gonzalez V."/>
            <person name="Mavingui P."/>
            <person name="Zhulin I.B."/>
        </authorList>
    </citation>
    <scope>NUCLEOTIDE SEQUENCE [LARGE SCALE GENOMIC DNA]</scope>
    <source>
        <strain evidence="3">4B</strain>
    </source>
</reference>
<evidence type="ECO:0000256" key="1">
    <source>
        <dbReference type="SAM" id="MobiDB-lite"/>
    </source>
</evidence>
<organism evidence="2 3">
    <name type="scientific">Azospirillum lipoferum (strain 4B)</name>
    <dbReference type="NCBI Taxonomy" id="862719"/>
    <lineage>
        <taxon>Bacteria</taxon>
        <taxon>Pseudomonadati</taxon>
        <taxon>Pseudomonadota</taxon>
        <taxon>Alphaproteobacteria</taxon>
        <taxon>Rhodospirillales</taxon>
        <taxon>Azospirillaceae</taxon>
        <taxon>Azospirillum</taxon>
    </lineage>
</organism>
<protein>
    <submittedName>
        <fullName evidence="2">Uncharacterized protein</fullName>
    </submittedName>
</protein>
<evidence type="ECO:0000313" key="3">
    <source>
        <dbReference type="Proteomes" id="UP000005667"/>
    </source>
</evidence>
<feature type="region of interest" description="Disordered" evidence="1">
    <location>
        <begin position="41"/>
        <end position="69"/>
    </location>
</feature>
<sequence length="69" mass="7797">MSEPERPRLSAGIRMSMEGRRRWIDCYNAARPHSALGARRSALGARRHNLERGRTRPIGPDRTGGITRT</sequence>
<dbReference type="STRING" id="862719.AZOLI_1167"/>
<keyword evidence="3" id="KW-1185">Reference proteome</keyword>